<evidence type="ECO:0000313" key="1">
    <source>
        <dbReference type="EMBL" id="SCF16855.1"/>
    </source>
</evidence>
<accession>A0A1C4Y813</accession>
<name>A0A1C4Y813_9ACTN</name>
<proteinExistence type="predicted"/>
<dbReference type="AlphaFoldDB" id="A0A1C4Y813"/>
<dbReference type="RefSeq" id="WP_091266370.1">
    <property type="nucleotide sequence ID" value="NZ_FMCS01000007.1"/>
</dbReference>
<dbReference type="EMBL" id="FMCS01000007">
    <property type="protein sequence ID" value="SCF16855.1"/>
    <property type="molecule type" value="Genomic_DNA"/>
</dbReference>
<reference evidence="2" key="1">
    <citation type="submission" date="2016-06" db="EMBL/GenBank/DDBJ databases">
        <authorList>
            <person name="Varghese N."/>
            <person name="Submissions Spin"/>
        </authorList>
    </citation>
    <scope>NUCLEOTIDE SEQUENCE [LARGE SCALE GENOMIC DNA]</scope>
    <source>
        <strain evidence="2">DSM 45246</strain>
    </source>
</reference>
<sequence>MGWLGRLLGRPDPARQDVAELLTTYSLFRTTTETAELGDRETVRRWLRELDPDLQQQVHIRRPWGVIAAVSDHRDPVGVVMQEPDGRAWGAYVPGADRREHLTPEQVEDVMLAALTSTGRPDGPDWRPIA</sequence>
<organism evidence="1 2">
    <name type="scientific">Micromonospora chaiyaphumensis</name>
    <dbReference type="NCBI Taxonomy" id="307119"/>
    <lineage>
        <taxon>Bacteria</taxon>
        <taxon>Bacillati</taxon>
        <taxon>Actinomycetota</taxon>
        <taxon>Actinomycetes</taxon>
        <taxon>Micromonosporales</taxon>
        <taxon>Micromonosporaceae</taxon>
        <taxon>Micromonospora</taxon>
    </lineage>
</organism>
<dbReference type="Proteomes" id="UP000199629">
    <property type="component" value="Unassembled WGS sequence"/>
</dbReference>
<keyword evidence="2" id="KW-1185">Reference proteome</keyword>
<protein>
    <submittedName>
        <fullName evidence="1">Uncharacterized protein</fullName>
    </submittedName>
</protein>
<evidence type="ECO:0000313" key="2">
    <source>
        <dbReference type="Proteomes" id="UP000199629"/>
    </source>
</evidence>
<gene>
    <name evidence="1" type="ORF">GA0070214_107273</name>
</gene>